<dbReference type="HAMAP" id="MF_01471">
    <property type="entry name" value="Cas2"/>
    <property type="match status" value="1"/>
</dbReference>
<evidence type="ECO:0000256" key="6">
    <source>
        <dbReference type="ARBA" id="ARBA00022801"/>
    </source>
</evidence>
<feature type="binding site" evidence="9">
    <location>
        <position position="9"/>
    </location>
    <ligand>
        <name>Mg(2+)</name>
        <dbReference type="ChEBI" id="CHEBI:18420"/>
        <note>catalytic</note>
    </ligand>
</feature>
<dbReference type="GO" id="GO:0016787">
    <property type="term" value="F:hydrolase activity"/>
    <property type="evidence" value="ECO:0007669"/>
    <property type="project" value="UniProtKB-KW"/>
</dbReference>
<evidence type="ECO:0000313" key="11">
    <source>
        <dbReference type="EMBL" id="RFC83417.1"/>
    </source>
</evidence>
<dbReference type="InterPro" id="IPR019199">
    <property type="entry name" value="Virulence_VapD/CRISPR_Cas2"/>
</dbReference>
<keyword evidence="4 9" id="KW-0479">Metal-binding</keyword>
<keyword evidence="5 9" id="KW-0255">Endonuclease</keyword>
<dbReference type="GO" id="GO:0043571">
    <property type="term" value="P:maintenance of CRISPR repeat elements"/>
    <property type="evidence" value="ECO:0007669"/>
    <property type="project" value="UniProtKB-UniRule"/>
</dbReference>
<dbReference type="Proteomes" id="UP001595455">
    <property type="component" value="Unassembled WGS sequence"/>
</dbReference>
<gene>
    <name evidence="9 11" type="primary">cas2</name>
    <name evidence="10" type="ORF">ACFODO_23410</name>
    <name evidence="11" type="ORF">C9E89_011240</name>
</gene>
<proteinExistence type="inferred from homology"/>
<dbReference type="AlphaFoldDB" id="A0A371YPM4"/>
<dbReference type="InterPro" id="IPR021127">
    <property type="entry name" value="CRISPR_associated_Cas2"/>
</dbReference>
<dbReference type="NCBIfam" id="TIGR01573">
    <property type="entry name" value="cas2"/>
    <property type="match status" value="1"/>
</dbReference>
<dbReference type="Proteomes" id="UP000240957">
    <property type="component" value="Unassembled WGS sequence"/>
</dbReference>
<dbReference type="GO" id="GO:0004521">
    <property type="term" value="F:RNA endonuclease activity"/>
    <property type="evidence" value="ECO:0007669"/>
    <property type="project" value="InterPro"/>
</dbReference>
<reference evidence="11 12" key="2">
    <citation type="submission" date="2018-08" db="EMBL/GenBank/DDBJ databases">
        <title>The draft genome of Acinetobacter sichuanensis strain WCHAc060041.</title>
        <authorList>
            <person name="Qin J."/>
            <person name="Feng Y."/>
            <person name="Zong Z."/>
        </authorList>
    </citation>
    <scope>NUCLEOTIDE SEQUENCE [LARGE SCALE GENOMIC DNA]</scope>
    <source>
        <strain evidence="11 12">WCHAc060041</strain>
    </source>
</reference>
<comment type="function">
    <text evidence="9">CRISPR (clustered regularly interspaced short palindromic repeat), is an adaptive immune system that provides protection against mobile genetic elements (viruses, transposable elements and conjugative plasmids). CRISPR clusters contain sequences complementary to antecedent mobile elements and target invading nucleic acids. CRISPR clusters are transcribed and processed into CRISPR RNA (crRNA). Functions as a ssRNA-specific endoribonuclease. Involved in the integration of spacer DNA into the CRISPR cassette.</text>
</comment>
<dbReference type="EMBL" id="PYIX02000017">
    <property type="protein sequence ID" value="RFC83417.1"/>
    <property type="molecule type" value="Genomic_DNA"/>
</dbReference>
<dbReference type="GO" id="GO:0046872">
    <property type="term" value="F:metal ion binding"/>
    <property type="evidence" value="ECO:0007669"/>
    <property type="project" value="UniProtKB-UniRule"/>
</dbReference>
<dbReference type="CDD" id="cd09725">
    <property type="entry name" value="Cas2_I_II_III"/>
    <property type="match status" value="1"/>
</dbReference>
<reference evidence="10" key="4">
    <citation type="submission" date="2024-09" db="EMBL/GenBank/DDBJ databases">
        <authorList>
            <person name="Sun Q."/>
            <person name="Mori K."/>
        </authorList>
    </citation>
    <scope>NUCLEOTIDE SEQUENCE</scope>
    <source>
        <strain evidence="10">KCTC 62575</strain>
    </source>
</reference>
<evidence type="ECO:0000256" key="8">
    <source>
        <dbReference type="ARBA" id="ARBA00023118"/>
    </source>
</evidence>
<dbReference type="Pfam" id="PF09827">
    <property type="entry name" value="CRISPR_Cas2"/>
    <property type="match status" value="1"/>
</dbReference>
<comment type="subunit">
    <text evidence="9">Homodimer, forms a heterotetramer with a Cas1 homodimer.</text>
</comment>
<dbReference type="Gene3D" id="3.30.70.240">
    <property type="match status" value="1"/>
</dbReference>
<evidence type="ECO:0000313" key="13">
    <source>
        <dbReference type="Proteomes" id="UP001595455"/>
    </source>
</evidence>
<dbReference type="RefSeq" id="WP_107008444.1">
    <property type="nucleotide sequence ID" value="NZ_JBHRSF010000170.1"/>
</dbReference>
<evidence type="ECO:0000256" key="9">
    <source>
        <dbReference type="HAMAP-Rule" id="MF_01471"/>
    </source>
</evidence>
<evidence type="ECO:0000256" key="7">
    <source>
        <dbReference type="ARBA" id="ARBA00022842"/>
    </source>
</evidence>
<keyword evidence="6 9" id="KW-0378">Hydrolase</keyword>
<protein>
    <recommendedName>
        <fullName evidence="9">CRISPR-associated endoribonuclease Cas2</fullName>
        <ecNumber evidence="9">3.1.-.-</ecNumber>
    </recommendedName>
</protein>
<name>A0A371YPM4_9GAMM</name>
<evidence type="ECO:0000313" key="12">
    <source>
        <dbReference type="Proteomes" id="UP000240957"/>
    </source>
</evidence>
<evidence type="ECO:0000256" key="3">
    <source>
        <dbReference type="ARBA" id="ARBA00022722"/>
    </source>
</evidence>
<evidence type="ECO:0000256" key="4">
    <source>
        <dbReference type="ARBA" id="ARBA00022723"/>
    </source>
</evidence>
<dbReference type="EMBL" id="JBHRSF010000170">
    <property type="protein sequence ID" value="MFC2998142.1"/>
    <property type="molecule type" value="Genomic_DNA"/>
</dbReference>
<keyword evidence="13" id="KW-1185">Reference proteome</keyword>
<dbReference type="SUPFAM" id="SSF143430">
    <property type="entry name" value="TTP0101/SSO1404-like"/>
    <property type="match status" value="1"/>
</dbReference>
<sequence>MQSYLGMYDVSCPKLRSSIFRILSAYGIHRQKSVFECRLELDQKQQLIQQLAVLSHDQSRRILMIKIFPNHPQSVLFGSAKRMPSSDCLYIG</sequence>
<evidence type="ECO:0000313" key="10">
    <source>
        <dbReference type="EMBL" id="MFC2998142.1"/>
    </source>
</evidence>
<comment type="caution">
    <text evidence="11">The sequence shown here is derived from an EMBL/GenBank/DDBJ whole genome shotgun (WGS) entry which is preliminary data.</text>
</comment>
<dbReference type="EC" id="3.1.-.-" evidence="9"/>
<keyword evidence="7 9" id="KW-0460">Magnesium</keyword>
<evidence type="ECO:0000256" key="5">
    <source>
        <dbReference type="ARBA" id="ARBA00022759"/>
    </source>
</evidence>
<comment type="similarity">
    <text evidence="2 9">Belongs to the CRISPR-associated endoribonuclease Cas2 protein family.</text>
</comment>
<evidence type="ECO:0000256" key="2">
    <source>
        <dbReference type="ARBA" id="ARBA00009959"/>
    </source>
</evidence>
<reference evidence="13" key="3">
    <citation type="journal article" date="2019" name="Int. J. Syst. Evol. Microbiol.">
        <title>The Global Catalogue of Microorganisms (GCM) 10K type strain sequencing project: providing services to taxonomists for standard genome sequencing and annotation.</title>
        <authorList>
            <consortium name="The Broad Institute Genomics Platform"/>
            <consortium name="The Broad Institute Genome Sequencing Center for Infectious Disease"/>
            <person name="Wu L."/>
            <person name="Ma J."/>
        </authorList>
    </citation>
    <scope>NUCLEOTIDE SEQUENCE [LARGE SCALE GENOMIC DNA]</scope>
    <source>
        <strain evidence="13">KCTC 62575</strain>
    </source>
</reference>
<comment type="cofactor">
    <cofactor evidence="1 9">
        <name>Mg(2+)</name>
        <dbReference type="ChEBI" id="CHEBI:18420"/>
    </cofactor>
</comment>
<reference evidence="10" key="1">
    <citation type="journal article" date="2014" name="Int. J. Syst. Evol. Microbiol.">
        <title>Complete genome of a new Firmicutes species belonging to the dominant human colonic microbiota ('Ruminococcus bicirculans') reveals two chromosomes and a selective capacity to utilize plant glucans.</title>
        <authorList>
            <consortium name="NISC Comparative Sequencing Program"/>
            <person name="Wegmann U."/>
            <person name="Louis P."/>
            <person name="Goesmann A."/>
            <person name="Henrissat B."/>
            <person name="Duncan S.H."/>
            <person name="Flint H.J."/>
        </authorList>
    </citation>
    <scope>NUCLEOTIDE SEQUENCE</scope>
    <source>
        <strain evidence="10">KCTC 62575</strain>
    </source>
</reference>
<organism evidence="11 12">
    <name type="scientific">Acinetobacter sichuanensis</name>
    <dbReference type="NCBI Taxonomy" id="2136183"/>
    <lineage>
        <taxon>Bacteria</taxon>
        <taxon>Pseudomonadati</taxon>
        <taxon>Pseudomonadota</taxon>
        <taxon>Gammaproteobacteria</taxon>
        <taxon>Moraxellales</taxon>
        <taxon>Moraxellaceae</taxon>
        <taxon>Acinetobacter</taxon>
    </lineage>
</organism>
<keyword evidence="8 9" id="KW-0051">Antiviral defense</keyword>
<dbReference type="GO" id="GO:0051607">
    <property type="term" value="P:defense response to virus"/>
    <property type="evidence" value="ECO:0007669"/>
    <property type="project" value="UniProtKB-UniRule"/>
</dbReference>
<dbReference type="OrthoDB" id="9798176at2"/>
<evidence type="ECO:0000256" key="1">
    <source>
        <dbReference type="ARBA" id="ARBA00001946"/>
    </source>
</evidence>
<keyword evidence="3 9" id="KW-0540">Nuclease</keyword>
<accession>A0A371YPM4</accession>